<dbReference type="AlphaFoldDB" id="A0A9D1T6Z9"/>
<evidence type="ECO:0000313" key="1">
    <source>
        <dbReference type="EMBL" id="HIV14185.1"/>
    </source>
</evidence>
<accession>A0A9D1T6Z9</accession>
<sequence>MEKNRNPEKNTVNRQYKSSIFTMLFSEKEQLLALYNAVNGTSYEDPGLLEINTLENAIYMAVKNDVSFLIDIRLHLYEHQSTWNPNMPLRDLFYVSDLYSEITRDANLFGSKPVRIPAPRFLVFYNGTQEHPDRVLLRLSEMYEKPETSPALELEVQVLNINSGHNEQLLDACRPLREYAAYTARVRRYANMEGLSLKEAVERAVTECIQEGILEEFLRKNRAEAMKVSIYEYDAEKHIRMEREDAFQDGREDMLMSQIEKKLARGESSAQIARELEQEERVVREMIEKLRKSE</sequence>
<name>A0A9D1T6Z9_9FIRM</name>
<dbReference type="EMBL" id="DVON01000288">
    <property type="protein sequence ID" value="HIV14185.1"/>
    <property type="molecule type" value="Genomic_DNA"/>
</dbReference>
<protein>
    <recommendedName>
        <fullName evidence="3">Transposase</fullName>
    </recommendedName>
</protein>
<gene>
    <name evidence="1" type="ORF">IAA63_13760</name>
</gene>
<dbReference type="Proteomes" id="UP000886723">
    <property type="component" value="Unassembled WGS sequence"/>
</dbReference>
<evidence type="ECO:0008006" key="3">
    <source>
        <dbReference type="Google" id="ProtNLM"/>
    </source>
</evidence>
<evidence type="ECO:0000313" key="2">
    <source>
        <dbReference type="Proteomes" id="UP000886723"/>
    </source>
</evidence>
<reference evidence="1" key="2">
    <citation type="journal article" date="2021" name="PeerJ">
        <title>Extensive microbial diversity within the chicken gut microbiome revealed by metagenomics and culture.</title>
        <authorList>
            <person name="Gilroy R."/>
            <person name="Ravi A."/>
            <person name="Getino M."/>
            <person name="Pursley I."/>
            <person name="Horton D.L."/>
            <person name="Alikhan N.F."/>
            <person name="Baker D."/>
            <person name="Gharbi K."/>
            <person name="Hall N."/>
            <person name="Watson M."/>
            <person name="Adriaenssens E.M."/>
            <person name="Foster-Nyarko E."/>
            <person name="Jarju S."/>
            <person name="Secka A."/>
            <person name="Antonio M."/>
            <person name="Oren A."/>
            <person name="Chaudhuri R.R."/>
            <person name="La Ragione R."/>
            <person name="Hildebrand F."/>
            <person name="Pallen M.J."/>
        </authorList>
    </citation>
    <scope>NUCLEOTIDE SEQUENCE</scope>
    <source>
        <strain evidence="1">ChiBcec2-4451</strain>
    </source>
</reference>
<reference evidence="1" key="1">
    <citation type="submission" date="2020-10" db="EMBL/GenBank/DDBJ databases">
        <authorList>
            <person name="Gilroy R."/>
        </authorList>
    </citation>
    <scope>NUCLEOTIDE SEQUENCE</scope>
    <source>
        <strain evidence="1">ChiBcec2-4451</strain>
    </source>
</reference>
<comment type="caution">
    <text evidence="1">The sequence shown here is derived from an EMBL/GenBank/DDBJ whole genome shotgun (WGS) entry which is preliminary data.</text>
</comment>
<organism evidence="1 2">
    <name type="scientific">Candidatus Pullilachnospira stercoravium</name>
    <dbReference type="NCBI Taxonomy" id="2840913"/>
    <lineage>
        <taxon>Bacteria</taxon>
        <taxon>Bacillati</taxon>
        <taxon>Bacillota</taxon>
        <taxon>Clostridia</taxon>
        <taxon>Lachnospirales</taxon>
        <taxon>Lachnospiraceae</taxon>
        <taxon>Lachnospiraceae incertae sedis</taxon>
        <taxon>Candidatus Pullilachnospira</taxon>
    </lineage>
</organism>
<proteinExistence type="predicted"/>